<name>A0AAJ0FXD0_9HYPO</name>
<feature type="region of interest" description="Disordered" evidence="1">
    <location>
        <begin position="210"/>
        <end position="244"/>
    </location>
</feature>
<organism evidence="2 3">
    <name type="scientific">Conoideocrella luteorostrata</name>
    <dbReference type="NCBI Taxonomy" id="1105319"/>
    <lineage>
        <taxon>Eukaryota</taxon>
        <taxon>Fungi</taxon>
        <taxon>Dikarya</taxon>
        <taxon>Ascomycota</taxon>
        <taxon>Pezizomycotina</taxon>
        <taxon>Sordariomycetes</taxon>
        <taxon>Hypocreomycetidae</taxon>
        <taxon>Hypocreales</taxon>
        <taxon>Clavicipitaceae</taxon>
        <taxon>Conoideocrella</taxon>
    </lineage>
</organism>
<comment type="caution">
    <text evidence="2">The sequence shown here is derived from an EMBL/GenBank/DDBJ whole genome shotgun (WGS) entry which is preliminary data.</text>
</comment>
<feature type="compositionally biased region" description="Polar residues" evidence="1">
    <location>
        <begin position="164"/>
        <end position="182"/>
    </location>
</feature>
<protein>
    <submittedName>
        <fullName evidence="2">Uncharacterized protein</fullName>
    </submittedName>
</protein>
<feature type="compositionally biased region" description="Basic residues" evidence="1">
    <location>
        <begin position="1"/>
        <end position="12"/>
    </location>
</feature>
<gene>
    <name evidence="2" type="ORF">QQS21_007089</name>
</gene>
<feature type="compositionally biased region" description="Polar residues" evidence="1">
    <location>
        <begin position="136"/>
        <end position="149"/>
    </location>
</feature>
<feature type="region of interest" description="Disordered" evidence="1">
    <location>
        <begin position="1"/>
        <end position="22"/>
    </location>
</feature>
<dbReference type="Proteomes" id="UP001251528">
    <property type="component" value="Unassembled WGS sequence"/>
</dbReference>
<reference evidence="2" key="1">
    <citation type="submission" date="2023-06" db="EMBL/GenBank/DDBJ databases">
        <title>Conoideocrella luteorostrata (Hypocreales: Clavicipitaceae), a potential biocontrol fungus for elongate hemlock scale in United States Christmas tree production areas.</title>
        <authorList>
            <person name="Barrett H."/>
            <person name="Lovett B."/>
            <person name="Macias A.M."/>
            <person name="Stajich J.E."/>
            <person name="Kasson M.T."/>
        </authorList>
    </citation>
    <scope>NUCLEOTIDE SEQUENCE</scope>
    <source>
        <strain evidence="2">ARSEF 14590</strain>
    </source>
</reference>
<dbReference type="AlphaFoldDB" id="A0AAJ0FXD0"/>
<dbReference type="EMBL" id="JASWJB010000140">
    <property type="protein sequence ID" value="KAK2595184.1"/>
    <property type="molecule type" value="Genomic_DNA"/>
</dbReference>
<accession>A0AAJ0FXD0</accession>
<feature type="compositionally biased region" description="Polar residues" evidence="1">
    <location>
        <begin position="232"/>
        <end position="244"/>
    </location>
</feature>
<feature type="region of interest" description="Disordered" evidence="1">
    <location>
        <begin position="122"/>
        <end position="182"/>
    </location>
</feature>
<proteinExistence type="predicted"/>
<evidence type="ECO:0000313" key="3">
    <source>
        <dbReference type="Proteomes" id="UP001251528"/>
    </source>
</evidence>
<evidence type="ECO:0000313" key="2">
    <source>
        <dbReference type="EMBL" id="KAK2595184.1"/>
    </source>
</evidence>
<sequence>MARKRRSQHSKKQKETARKRGPSYLRKGFQLGQKANIIAGGFYEEPTHRRWCISCHIPEGRELPDLQAIFRDHVDVQQVPYDLRSGKKGTTIVISSASNERVKKNIVDTLSNLSLTGGIISARSTPSLSDDGMGEETQQSADGEVSTCSDWEFMQDRRDPSPGNEYNYSQAPENHSHQSPKVSIQVAQSMDGCEVEGSTAQEDDFMNWNDSIVQSPPQGKVHLPSNKDVPENRNTTGSPQTQNSFMKADDQHQGLQTLAAAAATKHYMARLLLHIWD</sequence>
<keyword evidence="3" id="KW-1185">Reference proteome</keyword>
<evidence type="ECO:0000256" key="1">
    <source>
        <dbReference type="SAM" id="MobiDB-lite"/>
    </source>
</evidence>